<name>A0A438KJ91_VITVI</name>
<accession>A0A438KJ91</accession>
<dbReference type="Gene3D" id="3.40.50.720">
    <property type="entry name" value="NAD(P)-binding Rossmann-like Domain"/>
    <property type="match status" value="2"/>
</dbReference>
<dbReference type="SUPFAM" id="SSF51735">
    <property type="entry name" value="NAD(P)-binding Rossmann-fold domains"/>
    <property type="match status" value="1"/>
</dbReference>
<sequence>MHEEEGVGMGYEKSKILVLGGTGYLGKYMVKTSVSMDHPYAYVCPVKPNTDASKLDLHHQFESMGASFVFVNCVQVILANHIKFEFVKESSKREQTMLFYAAQLNFEEDVAAYTVKAVVDPRTSNKVIINRPPGKYRTCLAIVC</sequence>
<evidence type="ECO:0000313" key="2">
    <source>
        <dbReference type="Proteomes" id="UP000288805"/>
    </source>
</evidence>
<gene>
    <name evidence="1" type="primary">IGS1_1</name>
    <name evidence="1" type="ORF">CK203_002222</name>
</gene>
<dbReference type="InterPro" id="IPR036291">
    <property type="entry name" value="NAD(P)-bd_dom_sf"/>
</dbReference>
<dbReference type="EMBL" id="QGNW01000005">
    <property type="protein sequence ID" value="RVX21267.1"/>
    <property type="molecule type" value="Genomic_DNA"/>
</dbReference>
<dbReference type="Proteomes" id="UP000288805">
    <property type="component" value="Unassembled WGS sequence"/>
</dbReference>
<dbReference type="PANTHER" id="PTHR43349:SF43">
    <property type="entry name" value="ISOEUGENOL SYNTHASE 1-LIKE"/>
    <property type="match status" value="1"/>
</dbReference>
<comment type="caution">
    <text evidence="1">The sequence shown here is derived from an EMBL/GenBank/DDBJ whole genome shotgun (WGS) entry which is preliminary data.</text>
</comment>
<dbReference type="Gene3D" id="3.90.25.10">
    <property type="entry name" value="UDP-galactose 4-epimerase, domain 1"/>
    <property type="match status" value="1"/>
</dbReference>
<proteinExistence type="predicted"/>
<dbReference type="OrthoDB" id="419598at2759"/>
<protein>
    <submittedName>
        <fullName evidence="1">Isoeugenol synthase 1</fullName>
    </submittedName>
</protein>
<reference evidence="1 2" key="1">
    <citation type="journal article" date="2018" name="PLoS Genet.">
        <title>Population sequencing reveals clonal diversity and ancestral inbreeding in the grapevine cultivar Chardonnay.</title>
        <authorList>
            <person name="Roach M.J."/>
            <person name="Johnson D.L."/>
            <person name="Bohlmann J."/>
            <person name="van Vuuren H.J."/>
            <person name="Jones S.J."/>
            <person name="Pretorius I.S."/>
            <person name="Schmidt S.A."/>
            <person name="Borneman A.R."/>
        </authorList>
    </citation>
    <scope>NUCLEOTIDE SEQUENCE [LARGE SCALE GENOMIC DNA]</scope>
    <source>
        <strain evidence="2">cv. Chardonnay</strain>
        <tissue evidence="1">Leaf</tissue>
    </source>
</reference>
<dbReference type="AlphaFoldDB" id="A0A438KJ91"/>
<evidence type="ECO:0000313" key="1">
    <source>
        <dbReference type="EMBL" id="RVX21267.1"/>
    </source>
</evidence>
<dbReference type="PANTHER" id="PTHR43349">
    <property type="entry name" value="PINORESINOL REDUCTASE-RELATED"/>
    <property type="match status" value="1"/>
</dbReference>
<dbReference type="InterPro" id="IPR050608">
    <property type="entry name" value="NmrA-type/Isoflavone_red_sf"/>
</dbReference>
<organism evidence="1 2">
    <name type="scientific">Vitis vinifera</name>
    <name type="common">Grape</name>
    <dbReference type="NCBI Taxonomy" id="29760"/>
    <lineage>
        <taxon>Eukaryota</taxon>
        <taxon>Viridiplantae</taxon>
        <taxon>Streptophyta</taxon>
        <taxon>Embryophyta</taxon>
        <taxon>Tracheophyta</taxon>
        <taxon>Spermatophyta</taxon>
        <taxon>Magnoliopsida</taxon>
        <taxon>eudicotyledons</taxon>
        <taxon>Gunneridae</taxon>
        <taxon>Pentapetalae</taxon>
        <taxon>rosids</taxon>
        <taxon>Vitales</taxon>
        <taxon>Vitaceae</taxon>
        <taxon>Viteae</taxon>
        <taxon>Vitis</taxon>
    </lineage>
</organism>